<proteinExistence type="predicted"/>
<gene>
    <name evidence="2" type="ORF">BDW47DRAFT_101977</name>
</gene>
<dbReference type="GeneID" id="36518923"/>
<keyword evidence="1" id="KW-1133">Transmembrane helix</keyword>
<sequence>MSMTQLSQSIFYLMISADIPSSMVHIQHCMHRVVSLCMVHSQCGITVMFYGLHYIVV</sequence>
<evidence type="ECO:0000313" key="3">
    <source>
        <dbReference type="Proteomes" id="UP000234585"/>
    </source>
</evidence>
<keyword evidence="3" id="KW-1185">Reference proteome</keyword>
<dbReference type="RefSeq" id="XP_024673958.1">
    <property type="nucleotide sequence ID" value="XM_024811763.1"/>
</dbReference>
<reference evidence="2 3" key="1">
    <citation type="submission" date="2017-12" db="EMBL/GenBank/DDBJ databases">
        <authorList>
            <consortium name="DOE Joint Genome Institute"/>
            <person name="Haridas S."/>
            <person name="Kjaerbolling I."/>
            <person name="Vesth T.C."/>
            <person name="Frisvad J.C."/>
            <person name="Nybo J.L."/>
            <person name="Theobald S."/>
            <person name="Kuo A."/>
            <person name="Bowyer P."/>
            <person name="Matsuda Y."/>
            <person name="Mondo S."/>
            <person name="Lyhne E.K."/>
            <person name="Kogle M.E."/>
            <person name="Clum A."/>
            <person name="Lipzen A."/>
            <person name="Salamov A."/>
            <person name="Ngan C.Y."/>
            <person name="Daum C."/>
            <person name="Chiniquy J."/>
            <person name="Barry K."/>
            <person name="LaButti K."/>
            <person name="Simmons B.A."/>
            <person name="Magnuson J.K."/>
            <person name="Mortensen U.H."/>
            <person name="Larsen T.O."/>
            <person name="Grigoriev I.V."/>
            <person name="Baker S.E."/>
            <person name="Andersen M.R."/>
            <person name="Nordberg H.P."/>
            <person name="Cantor M.N."/>
            <person name="Hua S.X."/>
        </authorList>
    </citation>
    <scope>NUCLEOTIDE SEQUENCE [LARGE SCALE GENOMIC DNA]</scope>
    <source>
        <strain evidence="2 3">CBS 102.13</strain>
    </source>
</reference>
<keyword evidence="1" id="KW-0812">Transmembrane</keyword>
<dbReference type="EMBL" id="KZ559126">
    <property type="protein sequence ID" value="PLB39946.1"/>
    <property type="molecule type" value="Genomic_DNA"/>
</dbReference>
<accession>A0A2I2FH36</accession>
<protein>
    <submittedName>
        <fullName evidence="2">Uncharacterized protein</fullName>
    </submittedName>
</protein>
<feature type="transmembrane region" description="Helical" evidence="1">
    <location>
        <begin position="33"/>
        <end position="56"/>
    </location>
</feature>
<keyword evidence="1" id="KW-0472">Membrane</keyword>
<evidence type="ECO:0000256" key="1">
    <source>
        <dbReference type="SAM" id="Phobius"/>
    </source>
</evidence>
<name>A0A2I2FH36_ASPCN</name>
<organism evidence="2 3">
    <name type="scientific">Aspergillus candidus</name>
    <dbReference type="NCBI Taxonomy" id="41067"/>
    <lineage>
        <taxon>Eukaryota</taxon>
        <taxon>Fungi</taxon>
        <taxon>Dikarya</taxon>
        <taxon>Ascomycota</taxon>
        <taxon>Pezizomycotina</taxon>
        <taxon>Eurotiomycetes</taxon>
        <taxon>Eurotiomycetidae</taxon>
        <taxon>Eurotiales</taxon>
        <taxon>Aspergillaceae</taxon>
        <taxon>Aspergillus</taxon>
        <taxon>Aspergillus subgen. Circumdati</taxon>
    </lineage>
</organism>
<dbReference type="AlphaFoldDB" id="A0A2I2FH36"/>
<dbReference type="Proteomes" id="UP000234585">
    <property type="component" value="Unassembled WGS sequence"/>
</dbReference>
<evidence type="ECO:0000313" key="2">
    <source>
        <dbReference type="EMBL" id="PLB39946.1"/>
    </source>
</evidence>